<protein>
    <submittedName>
        <fullName evidence="6">Uncharacterized protein</fullName>
    </submittedName>
</protein>
<dbReference type="SUPFAM" id="SSF75632">
    <property type="entry name" value="Cullin homology domain"/>
    <property type="match status" value="1"/>
</dbReference>
<dbReference type="PANTHER" id="PTHR45957:SF1">
    <property type="entry name" value="ANAPHASE-PROMOTING COMPLEX SUBUNIT 2"/>
    <property type="match status" value="1"/>
</dbReference>
<dbReference type="GO" id="GO:0008270">
    <property type="term" value="F:zinc ion binding"/>
    <property type="evidence" value="ECO:0007669"/>
    <property type="project" value="UniProtKB-KW"/>
</dbReference>
<name>A0A5S6R0W4_TRIMR</name>
<evidence type="ECO:0000256" key="1">
    <source>
        <dbReference type="PROSITE-ProRule" id="PRU00042"/>
    </source>
</evidence>
<dbReference type="Gene3D" id="3.30.230.130">
    <property type="entry name" value="Cullin, Chain C, Domain 2"/>
    <property type="match status" value="1"/>
</dbReference>
<dbReference type="InterPro" id="IPR057975">
    <property type="entry name" value="TPR_ANAPC2"/>
</dbReference>
<dbReference type="GO" id="GO:0005680">
    <property type="term" value="C:anaphase-promoting complex"/>
    <property type="evidence" value="ECO:0007669"/>
    <property type="project" value="TreeGrafter"/>
</dbReference>
<dbReference type="InterPro" id="IPR036390">
    <property type="entry name" value="WH_DNA-bd_sf"/>
</dbReference>
<keyword evidence="1" id="KW-0479">Metal-binding</keyword>
<dbReference type="WBParaSite" id="TMUE_3000013063.1">
    <property type="protein sequence ID" value="TMUE_3000013063.1"/>
    <property type="gene ID" value="WBGene00292097"/>
</dbReference>
<evidence type="ECO:0000313" key="5">
    <source>
        <dbReference type="Proteomes" id="UP000046395"/>
    </source>
</evidence>
<dbReference type="SUPFAM" id="SSF46785">
    <property type="entry name" value="Winged helix' DNA-binding domain"/>
    <property type="match status" value="1"/>
</dbReference>
<dbReference type="Gene3D" id="1.10.10.10">
    <property type="entry name" value="Winged helix-like DNA-binding domain superfamily/Winged helix DNA-binding domain"/>
    <property type="match status" value="1"/>
</dbReference>
<keyword evidence="1" id="KW-0862">Zinc</keyword>
<organism evidence="5 6">
    <name type="scientific">Trichuris muris</name>
    <name type="common">Mouse whipworm</name>
    <dbReference type="NCBI Taxonomy" id="70415"/>
    <lineage>
        <taxon>Eukaryota</taxon>
        <taxon>Metazoa</taxon>
        <taxon>Ecdysozoa</taxon>
        <taxon>Nematoda</taxon>
        <taxon>Enoplea</taxon>
        <taxon>Dorylaimia</taxon>
        <taxon>Trichinellida</taxon>
        <taxon>Trichuridae</taxon>
        <taxon>Trichuris</taxon>
    </lineage>
</organism>
<dbReference type="GO" id="GO:0070979">
    <property type="term" value="P:protein K11-linked ubiquitination"/>
    <property type="evidence" value="ECO:0007669"/>
    <property type="project" value="TreeGrafter"/>
</dbReference>
<dbReference type="GO" id="GO:0006511">
    <property type="term" value="P:ubiquitin-dependent protein catabolic process"/>
    <property type="evidence" value="ECO:0007669"/>
    <property type="project" value="InterPro"/>
</dbReference>
<dbReference type="PROSITE" id="PS50069">
    <property type="entry name" value="CULLIN_2"/>
    <property type="match status" value="1"/>
</dbReference>
<dbReference type="STRING" id="70415.A0A5S6R0W4"/>
<dbReference type="GO" id="GO:0007091">
    <property type="term" value="P:metaphase/anaphase transition of mitotic cell cycle"/>
    <property type="evidence" value="ECO:0007669"/>
    <property type="project" value="TreeGrafter"/>
</dbReference>
<evidence type="ECO:0000259" key="4">
    <source>
        <dbReference type="PROSITE" id="PS50157"/>
    </source>
</evidence>
<dbReference type="PANTHER" id="PTHR45957">
    <property type="entry name" value="ANAPHASE-PROMOTING COMPLEX SUBUNIT 2"/>
    <property type="match status" value="1"/>
</dbReference>
<dbReference type="InterPro" id="IPR036317">
    <property type="entry name" value="Cullin_homology_sf"/>
</dbReference>
<feature type="domain" description="Cullin family profile" evidence="3">
    <location>
        <begin position="464"/>
        <end position="659"/>
    </location>
</feature>
<feature type="domain" description="C2H2-type" evidence="4">
    <location>
        <begin position="2"/>
        <end position="30"/>
    </location>
</feature>
<dbReference type="Proteomes" id="UP000046395">
    <property type="component" value="Unassembled WGS sequence"/>
</dbReference>
<dbReference type="InterPro" id="IPR016158">
    <property type="entry name" value="Cullin_homology"/>
</dbReference>
<dbReference type="PROSITE" id="PS00028">
    <property type="entry name" value="ZINC_FINGER_C2H2_1"/>
    <property type="match status" value="1"/>
</dbReference>
<dbReference type="InterPro" id="IPR044554">
    <property type="entry name" value="ANAPC2"/>
</dbReference>
<dbReference type="InterPro" id="IPR036388">
    <property type="entry name" value="WH-like_DNA-bd_sf"/>
</dbReference>
<dbReference type="AlphaFoldDB" id="A0A5S6R0W4"/>
<keyword evidence="1" id="KW-0863">Zinc-finger</keyword>
<keyword evidence="5" id="KW-1185">Reference proteome</keyword>
<evidence type="ECO:0000313" key="6">
    <source>
        <dbReference type="WBParaSite" id="TMUE_3000013063.1"/>
    </source>
</evidence>
<dbReference type="GO" id="GO:0031625">
    <property type="term" value="F:ubiquitin protein ligase binding"/>
    <property type="evidence" value="ECO:0007669"/>
    <property type="project" value="InterPro"/>
</dbReference>
<evidence type="ECO:0000259" key="3">
    <source>
        <dbReference type="PROSITE" id="PS50069"/>
    </source>
</evidence>
<dbReference type="InterPro" id="IPR013087">
    <property type="entry name" value="Znf_C2H2_type"/>
</dbReference>
<sequence length="786" mass="91465">MYQCNFCNRSFINSDIWNEHVKRFHESATVSSCALSGSESPCQDHIAQVKANVARLLDGPAKNQFHDLLNHVNPKKPLGVFTPIENIYARIFPLLTKETVGQEFVGALIMEKLLNPVPDKFMYCLNKVYLIALWHIDHDDYVGSELNDDLLACMNCGCTKEAYENEGCTLLNEVHKLSSMLNCMGLLKPILLPCSMSLAIKCIDERINFMVSNLYSPGRSSAILFNWLEEGLTNWMITNFWSFDVSDISFESPFELSRKVSDRFDANQKADLRHYMLVNLGRCLMRDLFKLIDKFPASVNALLDLSMCVRRADLRDELFKCVQTMVDEFVRRSDVCTGYALIFYIRLLKSLHLVDPSDRLFEEVSQHLKAYLRRRKDMDKYLMDLLVDLRWSDADNVLVLRRDLTRWDDPSIRSVLGNICSNCDVRREVDYLRFTLGQENAFCDDCQRLVESRRARTKPNMFEILVDIFADRGNFLKAFRKSFATRLLLRTNFDIDLESDCLDRMRWSFSEEELIDCKVRLRDLRFSGGFDNHFHRLDDPRMLTHCYIPWRCLITSHDFWPKLDEEHFELPRRFKESLKRLETAFEKYRYKRTLEFYPSWGAVAMDLTLGERVCSAVVSSGLASVIVQFTEQATWEATQLSESLQMSLRLARKRLSWWVKNGFLLKTGADEYTLRSDAEPIDDAKEPIFCIDESSFTESIEQNDVAAVEKPLQEFSRLETYWSYVFGLLKTMRGMSAERILQLMEMMRKANDERLSLPVVEQFLRVKMDAGCIVLQGNVYKPAKSE</sequence>
<proteinExistence type="inferred from homology"/>
<reference evidence="6" key="1">
    <citation type="submission" date="2019-12" db="UniProtKB">
        <authorList>
            <consortium name="WormBaseParasite"/>
        </authorList>
    </citation>
    <scope>IDENTIFICATION</scope>
</reference>
<dbReference type="Gene3D" id="3.30.160.60">
    <property type="entry name" value="Classic Zinc Finger"/>
    <property type="match status" value="1"/>
</dbReference>
<dbReference type="Pfam" id="PF25773">
    <property type="entry name" value="TPR_ANAPC2"/>
    <property type="match status" value="1"/>
</dbReference>
<comment type="similarity">
    <text evidence="2">Belongs to the cullin family.</text>
</comment>
<dbReference type="PROSITE" id="PS50157">
    <property type="entry name" value="ZINC_FINGER_C2H2_2"/>
    <property type="match status" value="1"/>
</dbReference>
<evidence type="ECO:0000256" key="2">
    <source>
        <dbReference type="PROSITE-ProRule" id="PRU00330"/>
    </source>
</evidence>
<accession>A0A5S6R0W4</accession>